<dbReference type="PROSITE" id="PS51007">
    <property type="entry name" value="CYTC"/>
    <property type="match status" value="2"/>
</dbReference>
<evidence type="ECO:0000256" key="3">
    <source>
        <dbReference type="ARBA" id="ARBA00022723"/>
    </source>
</evidence>
<dbReference type="GO" id="GO:0046872">
    <property type="term" value="F:metal ion binding"/>
    <property type="evidence" value="ECO:0007669"/>
    <property type="project" value="UniProtKB-KW"/>
</dbReference>
<dbReference type="GO" id="GO:0009055">
    <property type="term" value="F:electron transfer activity"/>
    <property type="evidence" value="ECO:0007669"/>
    <property type="project" value="InterPro"/>
</dbReference>
<protein>
    <submittedName>
        <fullName evidence="10">Cytochrome c551 peroxidase</fullName>
        <ecNumber evidence="10">1.11.1.5</ecNumber>
    </submittedName>
</protein>
<keyword evidence="10" id="KW-0575">Peroxidase</keyword>
<evidence type="ECO:0000313" key="10">
    <source>
        <dbReference type="EMBL" id="QDU20179.1"/>
    </source>
</evidence>
<accession>A0A517XRP6</accession>
<dbReference type="GO" id="GO:0030313">
    <property type="term" value="C:cell envelope"/>
    <property type="evidence" value="ECO:0007669"/>
    <property type="project" value="UniProtKB-SubCell"/>
</dbReference>
<dbReference type="InterPro" id="IPR051395">
    <property type="entry name" value="Cytochrome_c_Peroxidase/MauG"/>
</dbReference>
<name>A0A517XRP6_9BACT</name>
<dbReference type="KEGG" id="uli:ETAA1_21240"/>
<keyword evidence="11" id="KW-1185">Reference proteome</keyword>
<keyword evidence="4 8" id="KW-0732">Signal</keyword>
<sequence precursor="true">MSAAWRFSRPVAVAAALAALAAVPGPTSANPPTKPGLAGLTEPADYLLPNEAVMIPFKDQVPMTFVTRNQPGWADLKAFFTDYQEDTVNPATGEKVTRRAIKVRVPLGLNSAPPVPAENAMTLAKWLLGRKLYYDPILSTSGNVSCSTCHHPAKGFTDQKRTSTGIGGALGPINSPTVINAAYAKFQFWNGRADTLEDQSQGPVGNNKEMFGGKADAWEEAVLRLRGTPEYVKAFAQVFGHAPTRDSAAKAIATYERTVLSGNSVHDRAEAAMKKRVTEEESGKFELKAEDYAAVLKAAFAAKDAAALKALNLDPDADAGKADAVGAKLVTGRTLFFGKAKCSTCHTGDTFSDGGFHNLGVGADGNGDLPYEEFGRFSILRTGHKDVNLVGAFKTPGLRGLVDTAPYMHSGDEKTLEAVVDLYDRGGNANPYLSDKLRDTAAEAAYLRARAAGQPVDAAVKTFGPSKKPIIPLKLNLTADEKAALVLFMRALNGEPIDPVVSDPTREVK</sequence>
<evidence type="ECO:0000256" key="7">
    <source>
        <dbReference type="PROSITE-ProRule" id="PRU00433"/>
    </source>
</evidence>
<dbReference type="Pfam" id="PF03150">
    <property type="entry name" value="CCP_MauG"/>
    <property type="match status" value="1"/>
</dbReference>
<keyword evidence="3 7" id="KW-0479">Metal-binding</keyword>
<dbReference type="GO" id="GO:0020037">
    <property type="term" value="F:heme binding"/>
    <property type="evidence" value="ECO:0007669"/>
    <property type="project" value="InterPro"/>
</dbReference>
<feature type="domain" description="Cytochrome c" evidence="9">
    <location>
        <begin position="124"/>
        <end position="243"/>
    </location>
</feature>
<evidence type="ECO:0000256" key="8">
    <source>
        <dbReference type="SAM" id="SignalP"/>
    </source>
</evidence>
<dbReference type="OrthoDB" id="9772811at2"/>
<proteinExistence type="predicted"/>
<dbReference type="PANTHER" id="PTHR30600">
    <property type="entry name" value="CYTOCHROME C PEROXIDASE-RELATED"/>
    <property type="match status" value="1"/>
</dbReference>
<evidence type="ECO:0000313" key="11">
    <source>
        <dbReference type="Proteomes" id="UP000319576"/>
    </source>
</evidence>
<keyword evidence="2 7" id="KW-0349">Heme</keyword>
<reference evidence="10 11" key="1">
    <citation type="submission" date="2019-02" db="EMBL/GenBank/DDBJ databases">
        <title>Deep-cultivation of Planctomycetes and their phenomic and genomic characterization uncovers novel biology.</title>
        <authorList>
            <person name="Wiegand S."/>
            <person name="Jogler M."/>
            <person name="Boedeker C."/>
            <person name="Pinto D."/>
            <person name="Vollmers J."/>
            <person name="Rivas-Marin E."/>
            <person name="Kohn T."/>
            <person name="Peeters S.H."/>
            <person name="Heuer A."/>
            <person name="Rast P."/>
            <person name="Oberbeckmann S."/>
            <person name="Bunk B."/>
            <person name="Jeske O."/>
            <person name="Meyerdierks A."/>
            <person name="Storesund J.E."/>
            <person name="Kallscheuer N."/>
            <person name="Luecker S."/>
            <person name="Lage O.M."/>
            <person name="Pohl T."/>
            <person name="Merkel B.J."/>
            <person name="Hornburger P."/>
            <person name="Mueller R.-W."/>
            <person name="Bruemmer F."/>
            <person name="Labrenz M."/>
            <person name="Spormann A.M."/>
            <person name="Op den Camp H."/>
            <person name="Overmann J."/>
            <person name="Amann R."/>
            <person name="Jetten M.S.M."/>
            <person name="Mascher T."/>
            <person name="Medema M.H."/>
            <person name="Devos D.P."/>
            <person name="Kaster A.-K."/>
            <person name="Ovreas L."/>
            <person name="Rohde M."/>
            <person name="Galperin M.Y."/>
            <person name="Jogler C."/>
        </authorList>
    </citation>
    <scope>NUCLEOTIDE SEQUENCE [LARGE SCALE GENOMIC DNA]</scope>
    <source>
        <strain evidence="10 11">ETA_A1</strain>
    </source>
</reference>
<dbReference type="EMBL" id="CP036273">
    <property type="protein sequence ID" value="QDU20179.1"/>
    <property type="molecule type" value="Genomic_DNA"/>
</dbReference>
<gene>
    <name evidence="10" type="primary">ccp</name>
    <name evidence="10" type="ORF">ETAA1_21240</name>
</gene>
<dbReference type="InterPro" id="IPR004852">
    <property type="entry name" value="Di-haem_cyt_c_peroxidsae"/>
</dbReference>
<feature type="signal peptide" evidence="8">
    <location>
        <begin position="1"/>
        <end position="29"/>
    </location>
</feature>
<dbReference type="GO" id="GO:0004130">
    <property type="term" value="F:cytochrome-c peroxidase activity"/>
    <property type="evidence" value="ECO:0007669"/>
    <property type="project" value="UniProtKB-EC"/>
</dbReference>
<evidence type="ECO:0000256" key="6">
    <source>
        <dbReference type="ARBA" id="ARBA00023004"/>
    </source>
</evidence>
<evidence type="ECO:0000256" key="5">
    <source>
        <dbReference type="ARBA" id="ARBA00023002"/>
    </source>
</evidence>
<feature type="domain" description="Cytochrome c" evidence="9">
    <location>
        <begin position="327"/>
        <end position="493"/>
    </location>
</feature>
<dbReference type="Gene3D" id="1.10.760.10">
    <property type="entry name" value="Cytochrome c-like domain"/>
    <property type="match status" value="2"/>
</dbReference>
<dbReference type="InterPro" id="IPR009056">
    <property type="entry name" value="Cyt_c-like_dom"/>
</dbReference>
<comment type="subcellular location">
    <subcellularLocation>
        <location evidence="1">Cell envelope</location>
    </subcellularLocation>
</comment>
<dbReference type="InterPro" id="IPR036909">
    <property type="entry name" value="Cyt_c-like_dom_sf"/>
</dbReference>
<dbReference type="SUPFAM" id="SSF46626">
    <property type="entry name" value="Cytochrome c"/>
    <property type="match status" value="2"/>
</dbReference>
<dbReference type="AlphaFoldDB" id="A0A517XRP6"/>
<dbReference type="Proteomes" id="UP000319576">
    <property type="component" value="Chromosome"/>
</dbReference>
<evidence type="ECO:0000256" key="1">
    <source>
        <dbReference type="ARBA" id="ARBA00004196"/>
    </source>
</evidence>
<dbReference type="EC" id="1.11.1.5" evidence="10"/>
<evidence type="ECO:0000256" key="2">
    <source>
        <dbReference type="ARBA" id="ARBA00022617"/>
    </source>
</evidence>
<dbReference type="RefSeq" id="WP_145237299.1">
    <property type="nucleotide sequence ID" value="NZ_CP036273.1"/>
</dbReference>
<dbReference type="PANTHER" id="PTHR30600:SF10">
    <property type="entry name" value="BLL6722 PROTEIN"/>
    <property type="match status" value="1"/>
</dbReference>
<keyword evidence="5 10" id="KW-0560">Oxidoreductase</keyword>
<evidence type="ECO:0000256" key="4">
    <source>
        <dbReference type="ARBA" id="ARBA00022729"/>
    </source>
</evidence>
<feature type="chain" id="PRO_5022014402" evidence="8">
    <location>
        <begin position="30"/>
        <end position="509"/>
    </location>
</feature>
<keyword evidence="6 7" id="KW-0408">Iron</keyword>
<evidence type="ECO:0000259" key="9">
    <source>
        <dbReference type="PROSITE" id="PS51007"/>
    </source>
</evidence>
<organism evidence="10 11">
    <name type="scientific">Urbifossiella limnaea</name>
    <dbReference type="NCBI Taxonomy" id="2528023"/>
    <lineage>
        <taxon>Bacteria</taxon>
        <taxon>Pseudomonadati</taxon>
        <taxon>Planctomycetota</taxon>
        <taxon>Planctomycetia</taxon>
        <taxon>Gemmatales</taxon>
        <taxon>Gemmataceae</taxon>
        <taxon>Urbifossiella</taxon>
    </lineage>
</organism>